<feature type="domain" description="DUF6596" evidence="2">
    <location>
        <begin position="175"/>
        <end position="275"/>
    </location>
</feature>
<dbReference type="Gene3D" id="1.25.40.10">
    <property type="entry name" value="Tetratricopeptide repeat domain"/>
    <property type="match status" value="1"/>
</dbReference>
<dbReference type="PANTHER" id="PTHR47756">
    <property type="entry name" value="BLL6612 PROTEIN-RELATED"/>
    <property type="match status" value="1"/>
</dbReference>
<proteinExistence type="predicted"/>
<gene>
    <name evidence="3" type="ORF">ABVT43_08600</name>
</gene>
<dbReference type="InterPro" id="IPR013249">
    <property type="entry name" value="RNA_pol_sigma70_r4_t2"/>
</dbReference>
<dbReference type="InterPro" id="IPR011990">
    <property type="entry name" value="TPR-like_helical_dom_sf"/>
</dbReference>
<dbReference type="InterPro" id="IPR036388">
    <property type="entry name" value="WH-like_DNA-bd_sf"/>
</dbReference>
<accession>A0ABV2BTC5</accession>
<dbReference type="Pfam" id="PF20239">
    <property type="entry name" value="DUF6596"/>
    <property type="match status" value="1"/>
</dbReference>
<dbReference type="SUPFAM" id="SSF81901">
    <property type="entry name" value="HCP-like"/>
    <property type="match status" value="1"/>
</dbReference>
<dbReference type="EMBL" id="JBEVCJ010000008">
    <property type="protein sequence ID" value="MET1255182.1"/>
    <property type="molecule type" value="Genomic_DNA"/>
</dbReference>
<dbReference type="PANTHER" id="PTHR47756:SF1">
    <property type="entry name" value="BLL0085 PROTEIN"/>
    <property type="match status" value="1"/>
</dbReference>
<comment type="caution">
    <text evidence="3">The sequence shown here is derived from an EMBL/GenBank/DDBJ whole genome shotgun (WGS) entry which is preliminary data.</text>
</comment>
<dbReference type="Pfam" id="PF08281">
    <property type="entry name" value="Sigma70_r4_2"/>
    <property type="match status" value="1"/>
</dbReference>
<evidence type="ECO:0000259" key="2">
    <source>
        <dbReference type="Pfam" id="PF20239"/>
    </source>
</evidence>
<evidence type="ECO:0000259" key="1">
    <source>
        <dbReference type="Pfam" id="PF08281"/>
    </source>
</evidence>
<name>A0ABV2BTC5_9GAMM</name>
<dbReference type="Gene3D" id="1.10.1740.10">
    <property type="match status" value="1"/>
</dbReference>
<dbReference type="InterPro" id="IPR013324">
    <property type="entry name" value="RNA_pol_sigma_r3/r4-like"/>
</dbReference>
<organism evidence="3 4">
    <name type="scientific">Aliikangiella maris</name>
    <dbReference type="NCBI Taxonomy" id="3162458"/>
    <lineage>
        <taxon>Bacteria</taxon>
        <taxon>Pseudomonadati</taxon>
        <taxon>Pseudomonadota</taxon>
        <taxon>Gammaproteobacteria</taxon>
        <taxon>Oceanospirillales</taxon>
        <taxon>Pleioneaceae</taxon>
        <taxon>Aliikangiella</taxon>
    </lineage>
</organism>
<dbReference type="RefSeq" id="WP_353895768.1">
    <property type="nucleotide sequence ID" value="NZ_JBEVCJ010000008.1"/>
</dbReference>
<reference evidence="3 4" key="1">
    <citation type="submission" date="2024-06" db="EMBL/GenBank/DDBJ databases">
        <authorList>
            <person name="Li F."/>
        </authorList>
    </citation>
    <scope>NUCLEOTIDE SEQUENCE [LARGE SCALE GENOMIC DNA]</scope>
    <source>
        <strain evidence="3 4">GXAS 311</strain>
    </source>
</reference>
<evidence type="ECO:0000313" key="3">
    <source>
        <dbReference type="EMBL" id="MET1255182.1"/>
    </source>
</evidence>
<feature type="domain" description="RNA polymerase sigma factor 70 region 4 type 2" evidence="1">
    <location>
        <begin position="106"/>
        <end position="157"/>
    </location>
</feature>
<sequence length="407" mass="46455">MNRVNAHIQAAYPQALARLMTHLKTIDCAEEYLQVAVEKALFNWPKNLPDSPAAWLIRVALNKYIDHYRIEQKKVSLEALPEPTLLPDLNEQALLLSYNDDLLRLIFTCCHPALNQQTQIILALKHVLGLSITQIASALVINETTLEQRLLRAKKKISSNQIPYQTPSCKDWPTRLASVLKTIYLLFNEGYFPSDNQISIHDERCKEAIRLARLLDQCIKNDAEVKGLLALLLQQDARSPARISAQGNFVLLDQQNRHLWKQKNIQEGNILAEKAIKMGKGTPYALQAAIASLHNNAVSSEQTDWLQIYQLYQLLIQQDPNPVIQLNAAIALAKSGHPQTAIEQVKQLAEQLDGYRHYYTSLAGLYFDNGQFQLALEHYQIAQTRQRRHIEKSFIINRILQCQQQLF</sequence>
<dbReference type="Gene3D" id="1.10.10.10">
    <property type="entry name" value="Winged helix-like DNA-binding domain superfamily/Winged helix DNA-binding domain"/>
    <property type="match status" value="1"/>
</dbReference>
<dbReference type="Proteomes" id="UP001548189">
    <property type="component" value="Unassembled WGS sequence"/>
</dbReference>
<dbReference type="InterPro" id="IPR046531">
    <property type="entry name" value="DUF6596"/>
</dbReference>
<dbReference type="SUPFAM" id="SSF88659">
    <property type="entry name" value="Sigma3 and sigma4 domains of RNA polymerase sigma factors"/>
    <property type="match status" value="1"/>
</dbReference>
<dbReference type="InterPro" id="IPR013325">
    <property type="entry name" value="RNA_pol_sigma_r2"/>
</dbReference>
<evidence type="ECO:0000313" key="4">
    <source>
        <dbReference type="Proteomes" id="UP001548189"/>
    </source>
</evidence>
<protein>
    <submittedName>
        <fullName evidence="3">DUF6596 domain-containing protein</fullName>
    </submittedName>
</protein>
<dbReference type="SUPFAM" id="SSF88946">
    <property type="entry name" value="Sigma2 domain of RNA polymerase sigma factors"/>
    <property type="match status" value="1"/>
</dbReference>
<keyword evidence="4" id="KW-1185">Reference proteome</keyword>